<dbReference type="EMBL" id="JAOPHQ010000001">
    <property type="protein sequence ID" value="KAK0156606.1"/>
    <property type="molecule type" value="Genomic_DNA"/>
</dbReference>
<reference evidence="1" key="1">
    <citation type="journal article" date="2023" name="Front. Mar. Sci.">
        <title>A new Merluccius polli reference genome to investigate the effects of global change in West African waters.</title>
        <authorList>
            <person name="Mateo J.L."/>
            <person name="Blanco-Fernandez C."/>
            <person name="Garcia-Vazquez E."/>
            <person name="Machado-Schiaffino G."/>
        </authorList>
    </citation>
    <scope>NUCLEOTIDE SEQUENCE</scope>
    <source>
        <strain evidence="1">C29</strain>
        <tissue evidence="1">Fin</tissue>
    </source>
</reference>
<gene>
    <name evidence="1" type="ORF">N1851_000038</name>
</gene>
<name>A0AA47P9Z8_MERPO</name>
<keyword evidence="2" id="KW-1185">Reference proteome</keyword>
<comment type="caution">
    <text evidence="1">The sequence shown here is derived from an EMBL/GenBank/DDBJ whole genome shotgun (WGS) entry which is preliminary data.</text>
</comment>
<proteinExistence type="predicted"/>
<accession>A0AA47P9Z8</accession>
<evidence type="ECO:0000313" key="1">
    <source>
        <dbReference type="EMBL" id="KAK0156606.1"/>
    </source>
</evidence>
<dbReference type="AlphaFoldDB" id="A0AA47P9Z8"/>
<dbReference type="Proteomes" id="UP001174136">
    <property type="component" value="Unassembled WGS sequence"/>
</dbReference>
<organism evidence="1 2">
    <name type="scientific">Merluccius polli</name>
    <name type="common">Benguela hake</name>
    <name type="synonym">Merluccius cadenati</name>
    <dbReference type="NCBI Taxonomy" id="89951"/>
    <lineage>
        <taxon>Eukaryota</taxon>
        <taxon>Metazoa</taxon>
        <taxon>Chordata</taxon>
        <taxon>Craniata</taxon>
        <taxon>Vertebrata</taxon>
        <taxon>Euteleostomi</taxon>
        <taxon>Actinopterygii</taxon>
        <taxon>Neopterygii</taxon>
        <taxon>Teleostei</taxon>
        <taxon>Neoteleostei</taxon>
        <taxon>Acanthomorphata</taxon>
        <taxon>Zeiogadaria</taxon>
        <taxon>Gadariae</taxon>
        <taxon>Gadiformes</taxon>
        <taxon>Gadoidei</taxon>
        <taxon>Merlucciidae</taxon>
        <taxon>Merluccius</taxon>
    </lineage>
</organism>
<evidence type="ECO:0000313" key="2">
    <source>
        <dbReference type="Proteomes" id="UP001174136"/>
    </source>
</evidence>
<sequence length="260" mass="29081">MHSLCSSQLNRLLLSSVQIRTVVRIPGLLLVLRKLEPTKQVVGLKRLSDTRCASQYNTLYIQIALPAISATLAEVSNESNAHRAPQARSLMGLIDGQFVLHITMLESIFSLTRTLSDYLHAKDLQLASATNLVGSVVDTLNEKRNGEMGSEIWECACDQCALSGIEMQQTRVRTAQPWRLQDVVVNSQREQSCQILRGETTLNPKHKSFLDKSGLFPRAKHYGVMDDSLSSKLHQAKQLTERKKQSGNIVVKPPVILWCY</sequence>
<protein>
    <submittedName>
        <fullName evidence="1">Uncharacterized protein</fullName>
    </submittedName>
</protein>